<dbReference type="NCBIfam" id="TIGR01494">
    <property type="entry name" value="ATPase_P-type"/>
    <property type="match status" value="2"/>
</dbReference>
<dbReference type="SUPFAM" id="SSF56784">
    <property type="entry name" value="HAD-like"/>
    <property type="match status" value="1"/>
</dbReference>
<name>A0A127FE34_STEDE</name>
<organism evidence="10 11">
    <name type="scientific">Steroidobacter denitrificans</name>
    <dbReference type="NCBI Taxonomy" id="465721"/>
    <lineage>
        <taxon>Bacteria</taxon>
        <taxon>Pseudomonadati</taxon>
        <taxon>Pseudomonadota</taxon>
        <taxon>Gammaproteobacteria</taxon>
        <taxon>Steroidobacterales</taxon>
        <taxon>Steroidobacteraceae</taxon>
        <taxon>Steroidobacter</taxon>
    </lineage>
</organism>
<protein>
    <submittedName>
        <fullName evidence="10">Ca2+-transporting ATPase</fullName>
        <ecNumber evidence="10">3.6.3.8</ecNumber>
    </submittedName>
</protein>
<evidence type="ECO:0000256" key="7">
    <source>
        <dbReference type="ARBA" id="ARBA00023136"/>
    </source>
</evidence>
<dbReference type="InterPro" id="IPR006068">
    <property type="entry name" value="ATPase_P-typ_cation-transptr_C"/>
</dbReference>
<dbReference type="Gene3D" id="1.20.1110.10">
    <property type="entry name" value="Calcium-transporting ATPase, transmembrane domain"/>
    <property type="match status" value="1"/>
</dbReference>
<proteinExistence type="predicted"/>
<evidence type="ECO:0000256" key="8">
    <source>
        <dbReference type="SAM" id="Phobius"/>
    </source>
</evidence>
<dbReference type="InterPro" id="IPR004014">
    <property type="entry name" value="ATPase_P-typ_cation-transptr_N"/>
</dbReference>
<feature type="transmembrane region" description="Helical" evidence="8">
    <location>
        <begin position="239"/>
        <end position="260"/>
    </location>
</feature>
<dbReference type="InterPro" id="IPR018303">
    <property type="entry name" value="ATPase_P-typ_P_site"/>
</dbReference>
<dbReference type="GO" id="GO:0005524">
    <property type="term" value="F:ATP binding"/>
    <property type="evidence" value="ECO:0007669"/>
    <property type="project" value="UniProtKB-KW"/>
</dbReference>
<dbReference type="InterPro" id="IPR023298">
    <property type="entry name" value="ATPase_P-typ_TM_dom_sf"/>
</dbReference>
<feature type="transmembrane region" description="Helical" evidence="8">
    <location>
        <begin position="56"/>
        <end position="87"/>
    </location>
</feature>
<dbReference type="InterPro" id="IPR036412">
    <property type="entry name" value="HAD-like_sf"/>
</dbReference>
<sequence>MQHHISSERIAGLDPDGLTIAQVVERRSRYGTNDIVTAAPSGWREVMRETVRDPMIWFLIGTALIFLWLGDLLEATILAVALLPIIIMDGYLHRRTQVATEGLSDRLAPTARVLRDGAWMKLPAREIVVGDTVLVEESQPFPADGIVLAGENLQAEESALTGEALPVRKRPLPQDTLAGLESGADEIAVDHEAWGAAGTRLLTGEAHLRVVFTGAETLYGAIAHSAHAGSHERTPLQQALGSLVATLVVAAVVICLALAATRYYQGHGVVDALVSAVTLAVAALPEEFPVVYAFFLGVGVHRLARHQALVRRAVVVENIGRVSCICSDKTGTLTEGRLRLEHLLPSSSFTKHELLLAAARASRPASVDPMDREVLARLADVSLGAERIATFPFTEDRRREVGIVRDATGDLHAFIKGAPETILVMTDLSTGEREEWQRTTLEFASTGHKVIAVASRPLPHWAGGEPDRGYTFLGLLVFEDPLRPSAAEAVRKAVAAGIRVIMVTGDHPATAQAIAAKAGIGAAPPRVIEGTDLVERLRRKDPDCLQDVDVVARSAPSQKLDLVRALQASGEIVAVTGDGVNDVPALQGADIGIAMGERGTRSAREVASIVLLDDNFRTIIRAIAEGRQLFENLKFSFAYLLMVHIPLVLTAAFIPFAGFALVYLPVHIVWLELIIHPTALLVFQQLPSSDELHNVHNTKRPRFFDTTEWVLIGLAGLVVTLAVTLGYVRSLGAMQDVEHARGMAMVTLVVASAAITAGLSGLRTRTATISVVAAIASAAVLVQHPVLAELVHLSPLHADDWMLATVAGLLPGAIAALLPLRRRLRK</sequence>
<dbReference type="GO" id="GO:0015662">
    <property type="term" value="F:P-type ion transporter activity"/>
    <property type="evidence" value="ECO:0007669"/>
    <property type="project" value="UniProtKB-ARBA"/>
</dbReference>
<dbReference type="KEGG" id="sdf:ACG33_13225"/>
<dbReference type="PATRIC" id="fig|465721.4.peg.2828"/>
<keyword evidence="10" id="KW-0378">Hydrolase</keyword>
<dbReference type="SMART" id="SM00831">
    <property type="entry name" value="Cation_ATPase_N"/>
    <property type="match status" value="1"/>
</dbReference>
<evidence type="ECO:0000313" key="10">
    <source>
        <dbReference type="EMBL" id="AMN48041.1"/>
    </source>
</evidence>
<evidence type="ECO:0000313" key="11">
    <source>
        <dbReference type="Proteomes" id="UP000070250"/>
    </source>
</evidence>
<feature type="transmembrane region" description="Helical" evidence="8">
    <location>
        <begin position="709"/>
        <end position="728"/>
    </location>
</feature>
<dbReference type="PROSITE" id="PS00154">
    <property type="entry name" value="ATPASE_E1_E2"/>
    <property type="match status" value="1"/>
</dbReference>
<gene>
    <name evidence="10" type="ORF">ACG33_13225</name>
</gene>
<feature type="transmembrane region" description="Helical" evidence="8">
    <location>
        <begin position="801"/>
        <end position="820"/>
    </location>
</feature>
<comment type="subcellular location">
    <subcellularLocation>
        <location evidence="1">Membrane</location>
        <topology evidence="1">Multi-pass membrane protein</topology>
    </subcellularLocation>
</comment>
<feature type="domain" description="Cation-transporting P-type ATPase N-terminal" evidence="9">
    <location>
        <begin position="1"/>
        <end position="71"/>
    </location>
</feature>
<dbReference type="OrthoDB" id="9814270at2"/>
<dbReference type="AlphaFoldDB" id="A0A127FE34"/>
<dbReference type="SUPFAM" id="SSF81665">
    <property type="entry name" value="Calcium ATPase, transmembrane domain M"/>
    <property type="match status" value="1"/>
</dbReference>
<dbReference type="GO" id="GO:0016020">
    <property type="term" value="C:membrane"/>
    <property type="evidence" value="ECO:0007669"/>
    <property type="project" value="UniProtKB-SubCell"/>
</dbReference>
<dbReference type="GO" id="GO:0016887">
    <property type="term" value="F:ATP hydrolysis activity"/>
    <property type="evidence" value="ECO:0007669"/>
    <property type="project" value="InterPro"/>
</dbReference>
<dbReference type="Proteomes" id="UP000070250">
    <property type="component" value="Chromosome"/>
</dbReference>
<dbReference type="Pfam" id="PF00690">
    <property type="entry name" value="Cation_ATPase_N"/>
    <property type="match status" value="1"/>
</dbReference>
<dbReference type="InterPro" id="IPR023214">
    <property type="entry name" value="HAD_sf"/>
</dbReference>
<keyword evidence="11" id="KW-1185">Reference proteome</keyword>
<keyword evidence="4" id="KW-0067">ATP-binding</keyword>
<dbReference type="SFLD" id="SFLDF00027">
    <property type="entry name" value="p-type_atpase"/>
    <property type="match status" value="1"/>
</dbReference>
<dbReference type="Gene3D" id="3.40.1110.10">
    <property type="entry name" value="Calcium-transporting ATPase, cytoplasmic domain N"/>
    <property type="match status" value="1"/>
</dbReference>
<dbReference type="Gene3D" id="3.40.50.1000">
    <property type="entry name" value="HAD superfamily/HAD-like"/>
    <property type="match status" value="1"/>
</dbReference>
<keyword evidence="6 8" id="KW-1133">Transmembrane helix</keyword>
<feature type="transmembrane region" description="Helical" evidence="8">
    <location>
        <begin position="740"/>
        <end position="759"/>
    </location>
</feature>
<evidence type="ECO:0000259" key="9">
    <source>
        <dbReference type="SMART" id="SM00831"/>
    </source>
</evidence>
<dbReference type="EMBL" id="CP011971">
    <property type="protein sequence ID" value="AMN48041.1"/>
    <property type="molecule type" value="Genomic_DNA"/>
</dbReference>
<dbReference type="Pfam" id="PF00122">
    <property type="entry name" value="E1-E2_ATPase"/>
    <property type="match status" value="1"/>
</dbReference>
<feature type="transmembrane region" description="Helical" evidence="8">
    <location>
        <begin position="637"/>
        <end position="656"/>
    </location>
</feature>
<dbReference type="InterPro" id="IPR001757">
    <property type="entry name" value="P_typ_ATPase"/>
</dbReference>
<dbReference type="PRINTS" id="PR00120">
    <property type="entry name" value="HATPASE"/>
</dbReference>
<evidence type="ECO:0000256" key="4">
    <source>
        <dbReference type="ARBA" id="ARBA00022840"/>
    </source>
</evidence>
<evidence type="ECO:0000256" key="6">
    <source>
        <dbReference type="ARBA" id="ARBA00022989"/>
    </source>
</evidence>
<keyword evidence="2 8" id="KW-0812">Transmembrane</keyword>
<keyword evidence="5" id="KW-1278">Translocase</keyword>
<dbReference type="SFLD" id="SFLDS00003">
    <property type="entry name" value="Haloacid_Dehalogenase"/>
    <property type="match status" value="1"/>
</dbReference>
<evidence type="ECO:0000256" key="2">
    <source>
        <dbReference type="ARBA" id="ARBA00022692"/>
    </source>
</evidence>
<dbReference type="InterPro" id="IPR023299">
    <property type="entry name" value="ATPase_P-typ_cyto_dom_N"/>
</dbReference>
<accession>A0A127FE34</accession>
<evidence type="ECO:0000256" key="3">
    <source>
        <dbReference type="ARBA" id="ARBA00022741"/>
    </source>
</evidence>
<dbReference type="Pfam" id="PF00689">
    <property type="entry name" value="Cation_ATPase_C"/>
    <property type="match status" value="1"/>
</dbReference>
<keyword evidence="7 8" id="KW-0472">Membrane</keyword>
<dbReference type="SUPFAM" id="SSF81653">
    <property type="entry name" value="Calcium ATPase, transduction domain A"/>
    <property type="match status" value="1"/>
</dbReference>
<dbReference type="PRINTS" id="PR00119">
    <property type="entry name" value="CATATPASE"/>
</dbReference>
<dbReference type="InterPro" id="IPR044492">
    <property type="entry name" value="P_typ_ATPase_HD_dom"/>
</dbReference>
<reference evidence="10 11" key="1">
    <citation type="submission" date="2015-06" db="EMBL/GenBank/DDBJ databases">
        <title>A Comprehensive Approach to Explore the Metabolic and Phylogenetic Diversity of Bacterial Steroid Degradation in the Environment: Testosterone as an Example.</title>
        <authorList>
            <person name="Yang F.-C."/>
            <person name="Chen Y.-L."/>
            <person name="Yu C.-P."/>
            <person name="Tang S.-L."/>
            <person name="Wang P.-H."/>
            <person name="Ismail W."/>
            <person name="Wang C.-H."/>
            <person name="Yang C.-Y."/>
            <person name="Chiang Y.-R."/>
        </authorList>
    </citation>
    <scope>NUCLEOTIDE SEQUENCE [LARGE SCALE GENOMIC DNA]</scope>
    <source>
        <strain evidence="10 11">DSM 18526</strain>
    </source>
</reference>
<dbReference type="STRING" id="465721.ACG33_13225"/>
<dbReference type="Gene3D" id="2.70.150.10">
    <property type="entry name" value="Calcium-transporting ATPase, cytoplasmic transduction domain A"/>
    <property type="match status" value="1"/>
</dbReference>
<dbReference type="PANTHER" id="PTHR42861">
    <property type="entry name" value="CALCIUM-TRANSPORTING ATPASE"/>
    <property type="match status" value="1"/>
</dbReference>
<dbReference type="RefSeq" id="WP_066921899.1">
    <property type="nucleotide sequence ID" value="NZ_CP011971.1"/>
</dbReference>
<feature type="transmembrane region" description="Helical" evidence="8">
    <location>
        <begin position="272"/>
        <end position="295"/>
    </location>
</feature>
<keyword evidence="3" id="KW-0547">Nucleotide-binding</keyword>
<feature type="transmembrane region" description="Helical" evidence="8">
    <location>
        <begin position="662"/>
        <end position="683"/>
    </location>
</feature>
<dbReference type="Pfam" id="PF00702">
    <property type="entry name" value="Hydrolase"/>
    <property type="match status" value="1"/>
</dbReference>
<feature type="transmembrane region" description="Helical" evidence="8">
    <location>
        <begin position="766"/>
        <end position="786"/>
    </location>
</feature>
<dbReference type="EC" id="3.6.3.8" evidence="10"/>
<evidence type="ECO:0000256" key="5">
    <source>
        <dbReference type="ARBA" id="ARBA00022967"/>
    </source>
</evidence>
<evidence type="ECO:0000256" key="1">
    <source>
        <dbReference type="ARBA" id="ARBA00004141"/>
    </source>
</evidence>
<dbReference type="SFLD" id="SFLDG00002">
    <property type="entry name" value="C1.7:_P-type_atpase_like"/>
    <property type="match status" value="1"/>
</dbReference>
<dbReference type="InterPro" id="IPR008250">
    <property type="entry name" value="ATPase_P-typ_transduc_dom_A_sf"/>
</dbReference>
<dbReference type="InterPro" id="IPR059000">
    <property type="entry name" value="ATPase_P-type_domA"/>
</dbReference>